<dbReference type="PATRIC" id="fig|188932.3.peg.891"/>
<reference evidence="1 2" key="1">
    <citation type="submission" date="2016-03" db="EMBL/GenBank/DDBJ databases">
        <title>Complete genome sequence of Pedobacter cryoconitis PAMC 27485.</title>
        <authorList>
            <person name="Lee J."/>
            <person name="Kim O.-S."/>
        </authorList>
    </citation>
    <scope>NUCLEOTIDE SEQUENCE [LARGE SCALE GENOMIC DNA]</scope>
    <source>
        <strain evidence="1 2">PAMC 27485</strain>
    </source>
</reference>
<protein>
    <submittedName>
        <fullName evidence="1">Uncharacterized protein</fullName>
    </submittedName>
</protein>
<organism evidence="1 2">
    <name type="scientific">Pedobacter cryoconitis</name>
    <dbReference type="NCBI Taxonomy" id="188932"/>
    <lineage>
        <taxon>Bacteria</taxon>
        <taxon>Pseudomonadati</taxon>
        <taxon>Bacteroidota</taxon>
        <taxon>Sphingobacteriia</taxon>
        <taxon>Sphingobacteriales</taxon>
        <taxon>Sphingobacteriaceae</taxon>
        <taxon>Pedobacter</taxon>
    </lineage>
</organism>
<accession>A0A127V9A3</accession>
<keyword evidence="2" id="KW-1185">Reference proteome</keyword>
<dbReference type="EMBL" id="CP014504">
    <property type="protein sequence ID" value="AMP97807.1"/>
    <property type="molecule type" value="Genomic_DNA"/>
</dbReference>
<dbReference type="AlphaFoldDB" id="A0A127V9A3"/>
<dbReference type="Proteomes" id="UP000071561">
    <property type="component" value="Chromosome"/>
</dbReference>
<sequence>MARFWYAYNGIGDPFLSGSYNLLPFKPVCINGCTICAIYSPGSSVPSSPLSTNLRTYIVTVMANQVAQPDSSANIKKYVYGKVGC</sequence>
<gene>
    <name evidence="1" type="ORF">AY601_0866</name>
</gene>
<name>A0A127V9A3_9SPHI</name>
<dbReference type="KEGG" id="pcm:AY601_0866"/>
<proteinExistence type="predicted"/>
<evidence type="ECO:0000313" key="1">
    <source>
        <dbReference type="EMBL" id="AMP97807.1"/>
    </source>
</evidence>
<evidence type="ECO:0000313" key="2">
    <source>
        <dbReference type="Proteomes" id="UP000071561"/>
    </source>
</evidence>